<evidence type="ECO:0000256" key="1">
    <source>
        <dbReference type="SAM" id="SignalP"/>
    </source>
</evidence>
<dbReference type="EMBL" id="JANUHA010000005">
    <property type="protein sequence ID" value="MCS0596558.1"/>
    <property type="molecule type" value="Genomic_DNA"/>
</dbReference>
<name>A0ABT2AJY7_9BURK</name>
<gene>
    <name evidence="3" type="ORF">NX780_09360</name>
</gene>
<dbReference type="InterPro" id="IPR007484">
    <property type="entry name" value="Peptidase_M28"/>
</dbReference>
<comment type="caution">
    <text evidence="3">The sequence shown here is derived from an EMBL/GenBank/DDBJ whole genome shotgun (WGS) entry which is preliminary data.</text>
</comment>
<dbReference type="Gene3D" id="3.40.630.10">
    <property type="entry name" value="Zn peptidases"/>
    <property type="match status" value="1"/>
</dbReference>
<dbReference type="PANTHER" id="PTHR12147">
    <property type="entry name" value="METALLOPEPTIDASE M28 FAMILY MEMBER"/>
    <property type="match status" value="1"/>
</dbReference>
<protein>
    <submittedName>
        <fullName evidence="3">M20/M25/M40 family metallo-hydrolase</fullName>
    </submittedName>
</protein>
<keyword evidence="1" id="KW-0732">Signal</keyword>
<evidence type="ECO:0000259" key="2">
    <source>
        <dbReference type="Pfam" id="PF04389"/>
    </source>
</evidence>
<dbReference type="Pfam" id="PF04389">
    <property type="entry name" value="Peptidase_M28"/>
    <property type="match status" value="1"/>
</dbReference>
<evidence type="ECO:0000313" key="3">
    <source>
        <dbReference type="EMBL" id="MCS0596558.1"/>
    </source>
</evidence>
<reference evidence="3 4" key="1">
    <citation type="submission" date="2022-08" db="EMBL/GenBank/DDBJ databases">
        <title>Reclassification of Massilia species as members of the genera Telluria, Duganella, Pseudoduganella, Mokoshia gen. nov. and Zemynaea gen. nov. using orthogonal and non-orthogonal genome-based approaches.</title>
        <authorList>
            <person name="Bowman J.P."/>
        </authorList>
    </citation>
    <scope>NUCLEOTIDE SEQUENCE [LARGE SCALE GENOMIC DNA]</scope>
    <source>
        <strain evidence="3 4">JCM 31661</strain>
    </source>
</reference>
<dbReference type="Gene3D" id="3.50.30.30">
    <property type="match status" value="1"/>
</dbReference>
<feature type="domain" description="Peptidase M28" evidence="2">
    <location>
        <begin position="238"/>
        <end position="441"/>
    </location>
</feature>
<dbReference type="RefSeq" id="WP_258827594.1">
    <property type="nucleotide sequence ID" value="NZ_JANUHA010000005.1"/>
</dbReference>
<accession>A0ABT2AJY7</accession>
<dbReference type="PANTHER" id="PTHR12147:SF26">
    <property type="entry name" value="PEPTIDASE M28 DOMAIN-CONTAINING PROTEIN"/>
    <property type="match status" value="1"/>
</dbReference>
<proteinExistence type="predicted"/>
<dbReference type="Proteomes" id="UP001206572">
    <property type="component" value="Unassembled WGS sequence"/>
</dbReference>
<sequence>MRLYVTALVLALATAGCASVPTQLDTISPQVLRGHVSFLASDLLEGRGTPSRGQDVATEYIASQFRAAGLEPAGDDGYFQTATWQYAERKEGDVVLSVKAGGAAIEVPAGGVTGNFLDAVSVAGAATVFMPWKDALANNAAADGKVLVVPAGPVPGAARLLQQKLTSKPSLVILLDKEKRHGAGTGGWLVDPEQPPAKGAVPVLVLHAPDAAQALEKGGATVTARVAAASLRPVKLRNVIGVLPGSDASLKSSYVLVTAHHDHVGIRDGEVYNGANDDASGVVSVIEIARALAANKERPRRSIAFMTMWGEELGLLGAKYYARHPVFPLKDTVAMINLEQTGRTDDSEGKQINSVAMTGFDYSTVSEMMKKSAERSGVRLWKHASFSDMFFSRADNQALADAGVPAHTLSVAYAFPDYHGKDDTWDKLDYDNMARVTRMLAGGVYDIANDAVRPEWTAVPKAANYAAKGRELKVGAASAK</sequence>
<dbReference type="PROSITE" id="PS51257">
    <property type="entry name" value="PROKAR_LIPOPROTEIN"/>
    <property type="match status" value="1"/>
</dbReference>
<keyword evidence="4" id="KW-1185">Reference proteome</keyword>
<feature type="chain" id="PRO_5046703096" evidence="1">
    <location>
        <begin position="19"/>
        <end position="480"/>
    </location>
</feature>
<evidence type="ECO:0000313" key="4">
    <source>
        <dbReference type="Proteomes" id="UP001206572"/>
    </source>
</evidence>
<dbReference type="SUPFAM" id="SSF53187">
    <property type="entry name" value="Zn-dependent exopeptidases"/>
    <property type="match status" value="1"/>
</dbReference>
<organism evidence="3 4">
    <name type="scientific">Massilia agri</name>
    <dbReference type="NCBI Taxonomy" id="1886785"/>
    <lineage>
        <taxon>Bacteria</taxon>
        <taxon>Pseudomonadati</taxon>
        <taxon>Pseudomonadota</taxon>
        <taxon>Betaproteobacteria</taxon>
        <taxon>Burkholderiales</taxon>
        <taxon>Oxalobacteraceae</taxon>
        <taxon>Telluria group</taxon>
        <taxon>Massilia</taxon>
    </lineage>
</organism>
<feature type="signal peptide" evidence="1">
    <location>
        <begin position="1"/>
        <end position="18"/>
    </location>
</feature>
<dbReference type="InterPro" id="IPR045175">
    <property type="entry name" value="M28_fam"/>
</dbReference>